<evidence type="ECO:0000256" key="10">
    <source>
        <dbReference type="ARBA" id="ARBA00023136"/>
    </source>
</evidence>
<dbReference type="PANTHER" id="PTHR12119:SF2">
    <property type="entry name" value="CYTOCHROME B-C1 COMPLEX SUBUNIT 8"/>
    <property type="match status" value="1"/>
</dbReference>
<keyword evidence="3 11" id="KW-0813">Transport</keyword>
<evidence type="ECO:0000256" key="5">
    <source>
        <dbReference type="ARBA" id="ARBA00022692"/>
    </source>
</evidence>
<name>A0A218Z3P5_9HELO</name>
<keyword evidence="10" id="KW-0472">Membrane</keyword>
<dbReference type="InterPro" id="IPR036642">
    <property type="entry name" value="Cyt_bc1_su8_sf"/>
</dbReference>
<protein>
    <recommendedName>
        <fullName evidence="11">Cytochrome b-c1 complex subunit 8</fullName>
    </recommendedName>
    <alternativeName>
        <fullName evidence="11">Complex III subunit 8</fullName>
    </alternativeName>
</protein>
<evidence type="ECO:0000256" key="6">
    <source>
        <dbReference type="ARBA" id="ARBA00022792"/>
    </source>
</evidence>
<organism evidence="12 13">
    <name type="scientific">Diplocarpon coronariae</name>
    <dbReference type="NCBI Taxonomy" id="2795749"/>
    <lineage>
        <taxon>Eukaryota</taxon>
        <taxon>Fungi</taxon>
        <taxon>Dikarya</taxon>
        <taxon>Ascomycota</taxon>
        <taxon>Pezizomycotina</taxon>
        <taxon>Leotiomycetes</taxon>
        <taxon>Helotiales</taxon>
        <taxon>Drepanopezizaceae</taxon>
        <taxon>Diplocarpon</taxon>
    </lineage>
</organism>
<comment type="similarity">
    <text evidence="2 11">Belongs to the UQCRQ/QCR8 family.</text>
</comment>
<dbReference type="EMBL" id="MZNU01000236">
    <property type="protein sequence ID" value="OWP02382.1"/>
    <property type="molecule type" value="Genomic_DNA"/>
</dbReference>
<dbReference type="PANTHER" id="PTHR12119">
    <property type="entry name" value="UBIQUINOL-CYTOCHROME C REDUCTASE COMPLEX UBIQUINONE-BINDING PROTEIN QP-C"/>
    <property type="match status" value="1"/>
</dbReference>
<evidence type="ECO:0000256" key="9">
    <source>
        <dbReference type="ARBA" id="ARBA00023128"/>
    </source>
</evidence>
<dbReference type="AlphaFoldDB" id="A0A218Z3P5"/>
<dbReference type="GO" id="GO:0045275">
    <property type="term" value="C:respiratory chain complex III"/>
    <property type="evidence" value="ECO:0007669"/>
    <property type="project" value="UniProtKB-UniRule"/>
</dbReference>
<dbReference type="SUPFAM" id="SSF81508">
    <property type="entry name" value="Ubiquinone-binding protein QP-C of cytochrome bc1 complex (Ubiquinol-cytochrome c reductase)"/>
    <property type="match status" value="1"/>
</dbReference>
<evidence type="ECO:0000313" key="13">
    <source>
        <dbReference type="Proteomes" id="UP000242519"/>
    </source>
</evidence>
<comment type="caution">
    <text evidence="12">The sequence shown here is derived from an EMBL/GenBank/DDBJ whole genome shotgun (WGS) entry which is preliminary data.</text>
</comment>
<evidence type="ECO:0000256" key="3">
    <source>
        <dbReference type="ARBA" id="ARBA00022448"/>
    </source>
</evidence>
<keyword evidence="8" id="KW-1133">Transmembrane helix</keyword>
<evidence type="ECO:0000256" key="7">
    <source>
        <dbReference type="ARBA" id="ARBA00022982"/>
    </source>
</evidence>
<evidence type="ECO:0000256" key="4">
    <source>
        <dbReference type="ARBA" id="ARBA00022660"/>
    </source>
</evidence>
<evidence type="ECO:0000313" key="12">
    <source>
        <dbReference type="EMBL" id="OWP02382.1"/>
    </source>
</evidence>
<accession>A0A218Z3P5</accession>
<evidence type="ECO:0000256" key="11">
    <source>
        <dbReference type="RuleBase" id="RU368118"/>
    </source>
</evidence>
<evidence type="ECO:0000256" key="8">
    <source>
        <dbReference type="ARBA" id="ARBA00022989"/>
    </source>
</evidence>
<dbReference type="InterPro" id="IPR004205">
    <property type="entry name" value="Cyt_bc1_su8"/>
</dbReference>
<dbReference type="Pfam" id="PF02939">
    <property type="entry name" value="UcrQ"/>
    <property type="match status" value="1"/>
</dbReference>
<dbReference type="GO" id="GO:0005743">
    <property type="term" value="C:mitochondrial inner membrane"/>
    <property type="evidence" value="ECO:0007669"/>
    <property type="project" value="UniProtKB-SubCell"/>
</dbReference>
<sequence>MEAEGLSASTWRYMFWATTNAVYLGSQTQKGIASYSLSANAQRPLAGAFNAAIFNTWRRFSNQVLYFAPPLIVGYLAMQWAVERELRNSNYTWHICVLLWLKIQAKGCLMAGDFAEEARLGAVKL</sequence>
<dbReference type="Proteomes" id="UP000242519">
    <property type="component" value="Unassembled WGS sequence"/>
</dbReference>
<dbReference type="GO" id="GO:0006122">
    <property type="term" value="P:mitochondrial electron transport, ubiquinol to cytochrome c"/>
    <property type="evidence" value="ECO:0007669"/>
    <property type="project" value="UniProtKB-UniRule"/>
</dbReference>
<comment type="function">
    <text evidence="11">Component of the ubiquinol-cytochrome c oxidoreductase, a multisubunit transmembrane complex that is part of the mitochondrial electron transport chain which drives oxidative phosphorylation. The complex plays an important role in the uptake of multiple carbon sources present in different host niches.</text>
</comment>
<comment type="subcellular location">
    <subcellularLocation>
        <location evidence="1 11">Mitochondrion inner membrane</location>
        <topology evidence="1 11">Single-pass membrane protein</topology>
    </subcellularLocation>
</comment>
<keyword evidence="6 11" id="KW-0999">Mitochondrion inner membrane</keyword>
<dbReference type="Gene3D" id="1.20.5.210">
    <property type="entry name" value="Cytochrome b-c1 complex subunit 8"/>
    <property type="match status" value="1"/>
</dbReference>
<keyword evidence="5" id="KW-0812">Transmembrane</keyword>
<reference evidence="12 13" key="1">
    <citation type="submission" date="2017-04" db="EMBL/GenBank/DDBJ databases">
        <title>Draft genome sequence of Marssonina coronaria NL1: causal agent of apple blotch.</title>
        <authorList>
            <person name="Cheng Q."/>
        </authorList>
    </citation>
    <scope>NUCLEOTIDE SEQUENCE [LARGE SCALE GENOMIC DNA]</scope>
    <source>
        <strain evidence="12 13">NL1</strain>
    </source>
</reference>
<keyword evidence="9 11" id="KW-0496">Mitochondrion</keyword>
<keyword evidence="7 11" id="KW-0249">Electron transport</keyword>
<keyword evidence="13" id="KW-1185">Reference proteome</keyword>
<evidence type="ECO:0000256" key="1">
    <source>
        <dbReference type="ARBA" id="ARBA00004434"/>
    </source>
</evidence>
<dbReference type="InParanoid" id="A0A218Z3P5"/>
<dbReference type="OrthoDB" id="6683853at2759"/>
<proteinExistence type="inferred from homology"/>
<evidence type="ECO:0000256" key="2">
    <source>
        <dbReference type="ARBA" id="ARBA00007668"/>
    </source>
</evidence>
<keyword evidence="4 11" id="KW-0679">Respiratory chain</keyword>
<dbReference type="STRING" id="503106.A0A218Z3P5"/>
<gene>
    <name evidence="12" type="ORF">B2J93_3170</name>
</gene>
<comment type="subunit">
    <text evidence="11">Component of the ubiquinol-cytochrome c oxidoreductase (cytochrome b-c1 complex, complex III, CIII), a multisubunit enzyme composed of 3 respiratory subunits cytochrome b, cytochrome c1 and Rieske protein, 2 core protein subunits, and additional low-molecular weight protein subunits. The complex exists as an obligatory dimer and forms supercomplexes (SCs) in the inner mitochondrial membrane with cytochrome c oxidase (complex IV, CIV).</text>
</comment>